<dbReference type="RefSeq" id="WP_144309829.1">
    <property type="nucleotide sequence ID" value="NZ_VMNK01000010.1"/>
</dbReference>
<dbReference type="EMBL" id="VMNK01000010">
    <property type="protein sequence ID" value="TVO55920.1"/>
    <property type="molecule type" value="Genomic_DNA"/>
</dbReference>
<dbReference type="AlphaFoldDB" id="A0A557QSN0"/>
<protein>
    <submittedName>
        <fullName evidence="2">Uncharacterized protein</fullName>
    </submittedName>
</protein>
<gene>
    <name evidence="2" type="ORF">FHP91_11970</name>
</gene>
<reference evidence="2 3" key="1">
    <citation type="submission" date="2019-07" db="EMBL/GenBank/DDBJ databases">
        <title>The pathways for chlorine oxyanion respiration interact through the shared metabolite chlorate.</title>
        <authorList>
            <person name="Barnum T.P."/>
            <person name="Cheng Y."/>
            <person name="Hill K.A."/>
            <person name="Lucas L.N."/>
            <person name="Carlson H.K."/>
            <person name="Coates J.D."/>
        </authorList>
    </citation>
    <scope>NUCLEOTIDE SEQUENCE [LARGE SCALE GENOMIC DNA]</scope>
    <source>
        <strain evidence="2 3">SFB-3</strain>
    </source>
</reference>
<accession>A0A557QSN0</accession>
<organism evidence="2 3">
    <name type="scientific">Denitromonas halophila</name>
    <dbReference type="NCBI Taxonomy" id="1629404"/>
    <lineage>
        <taxon>Bacteria</taxon>
        <taxon>Pseudomonadati</taxon>
        <taxon>Pseudomonadota</taxon>
        <taxon>Betaproteobacteria</taxon>
        <taxon>Rhodocyclales</taxon>
        <taxon>Zoogloeaceae</taxon>
        <taxon>Denitromonas</taxon>
    </lineage>
</organism>
<evidence type="ECO:0000313" key="2">
    <source>
        <dbReference type="EMBL" id="TVO55920.1"/>
    </source>
</evidence>
<evidence type="ECO:0000256" key="1">
    <source>
        <dbReference type="SAM" id="MobiDB-lite"/>
    </source>
</evidence>
<sequence length="91" mass="10119">MSEMGELFAEHRRLGQQRRANNRASSAERLAAAGVSFESKNAGAHLIVSAGSKRIDFWPGTGLWIVRGDPRRRYGVQKLIRYTNDPHQVGG</sequence>
<dbReference type="OrthoDB" id="2193886at2"/>
<name>A0A557QSN0_9RHOO</name>
<dbReference type="Proteomes" id="UP000319502">
    <property type="component" value="Unassembled WGS sequence"/>
</dbReference>
<proteinExistence type="predicted"/>
<keyword evidence="3" id="KW-1185">Reference proteome</keyword>
<feature type="region of interest" description="Disordered" evidence="1">
    <location>
        <begin position="1"/>
        <end position="25"/>
    </location>
</feature>
<evidence type="ECO:0000313" key="3">
    <source>
        <dbReference type="Proteomes" id="UP000319502"/>
    </source>
</evidence>
<comment type="caution">
    <text evidence="2">The sequence shown here is derived from an EMBL/GenBank/DDBJ whole genome shotgun (WGS) entry which is preliminary data.</text>
</comment>